<dbReference type="GO" id="GO:0043007">
    <property type="term" value="P:maintenance of rDNA"/>
    <property type="evidence" value="ECO:0007669"/>
    <property type="project" value="TreeGrafter"/>
</dbReference>
<dbReference type="OrthoDB" id="3363151at2759"/>
<organism evidence="7 8">
    <name type="scientific">Trichoderma arundinaceum</name>
    <dbReference type="NCBI Taxonomy" id="490622"/>
    <lineage>
        <taxon>Eukaryota</taxon>
        <taxon>Fungi</taxon>
        <taxon>Dikarya</taxon>
        <taxon>Ascomycota</taxon>
        <taxon>Pezizomycotina</taxon>
        <taxon>Sordariomycetes</taxon>
        <taxon>Hypocreomycetidae</taxon>
        <taxon>Hypocreales</taxon>
        <taxon>Hypocreaceae</taxon>
        <taxon>Trichoderma</taxon>
    </lineage>
</organism>
<evidence type="ECO:0000313" key="7">
    <source>
        <dbReference type="EMBL" id="RFU73148.1"/>
    </source>
</evidence>
<evidence type="ECO:0000256" key="5">
    <source>
        <dbReference type="SAM" id="MobiDB-lite"/>
    </source>
</evidence>
<evidence type="ECO:0000256" key="1">
    <source>
        <dbReference type="ARBA" id="ARBA00004127"/>
    </source>
</evidence>
<dbReference type="InterPro" id="IPR018819">
    <property type="entry name" value="Nur1/Mug154"/>
</dbReference>
<feature type="compositionally biased region" description="Polar residues" evidence="5">
    <location>
        <begin position="414"/>
        <end position="442"/>
    </location>
</feature>
<feature type="compositionally biased region" description="Basic and acidic residues" evidence="5">
    <location>
        <begin position="959"/>
        <end position="971"/>
    </location>
</feature>
<evidence type="ECO:0000313" key="8">
    <source>
        <dbReference type="Proteomes" id="UP000266272"/>
    </source>
</evidence>
<feature type="compositionally biased region" description="Polar residues" evidence="5">
    <location>
        <begin position="885"/>
        <end position="895"/>
    </location>
</feature>
<dbReference type="GO" id="GO:0012505">
    <property type="term" value="C:endomembrane system"/>
    <property type="evidence" value="ECO:0007669"/>
    <property type="project" value="UniProtKB-SubCell"/>
</dbReference>
<name>A0A395NAL5_TRIAR</name>
<feature type="compositionally biased region" description="Polar residues" evidence="5">
    <location>
        <begin position="902"/>
        <end position="920"/>
    </location>
</feature>
<sequence>MDFLLWLSEELETRDWDSKLAGTQLGLGMNLVFLLARANSGSSSSSSDSDIFGDEAKPSLLSYVTYPIVWGLVLFSCVNAAYAFTRTRKYRMFEANIDQPLSTPSARRVQVQSSPMSSSSPLRYIADKITLGSAESRAHPDKKRDVWELAVWDPLPMSLRLVCLFSPGHVLAYLLFLPLAPLDPQPSVTVFNTIVMQVVLSGQMLFLSSRFAQQAKDNAIIQREVMNEYNTKFVHPRLHPVVRDVGTQVSANHSPKGRGFVQIGTPTTLVRNSYVSRATSQVDQDDTLSAGRTNIMKPQMFSSIAPRRSEAVPANVIQPRSTSTFRQNMMLDQAPAPAPAPVLAPVAAQAPGPLSAASANTTNFGGNMGIYSHNKSPLKKTISLGTFNEPASPRNSREMAALEQQRHLARPGSPTKNADTQRSASALSRSVSNPFSGVTRNRAQQDRSIRCTNGHLVTSNFLPRAADLQSVATCFVVFRSSQDFGSELDAMTFTHYIFTALIFLRPWLRSDEPLATLPRRHIVGAWIQRPLVPLVSLTALAALAFHLVKMSYFLPPKVSDIAPRRTTSTPQASLALPKDSQPVRRTQTDRRQSASLGEWMETEGKVRPRRRMTDSQYSVGDVSGDSSHIARWNVARDISEDQSSVLPGQQRFVPARTKPSSSPIHKLLDRSWSWSPQKGSEDQISVTKLGGILKSDDDEINNLSRGSKVSEASGLDIKAVVKGKQPDRRELLTARAKARRRQRQSLKESGDYLGVQGVNPHTGEPDVISPTNSSSAGRRPSHVHRFRQATQEEVDLSTAKPLPESSYPNALLPSMKTSGSHSEASPPEAISVVRSSSSNTTVIRTPRRQSIANPPLISHGSRKGSHRGEHDDPFGRSSYPVDPSFSLQVRVQAQSQRDEAHQPTQSKFSSSNTRRANSSGPPRRKPVGGHLSTTLRKESHNRHKEAIEGPSESGQWADYQDKSSEKSERSTAKSFAATDSHRLATRGFSHRRASRTFTPPPTNDKFEADQPEDAKPERGHSNSRQGTIEATIPSSEPNQDGARTEQQHLVRSHDQSQQDQGACLHTHHHHYWLRPPNVSLRLPQGGVIRASPSASGSPTGGIELRHAGRKLIEEQLGQLPYRAAHEFRAESNLGSGEPNARRTTSRHYISGPRGSQDAARGGSLAKQAPARNYDVGPGGELVAQVNIYAGPYITSCEPMQRATGAKQMDTAAETQGVAEFSRPPNGDAEPPREASSLPKGRRRRRHRKSFRAMES</sequence>
<keyword evidence="2 6" id="KW-0812">Transmembrane</keyword>
<dbReference type="Proteomes" id="UP000266272">
    <property type="component" value="Unassembled WGS sequence"/>
</dbReference>
<comment type="caution">
    <text evidence="7">The sequence shown here is derived from an EMBL/GenBank/DDBJ whole genome shotgun (WGS) entry which is preliminary data.</text>
</comment>
<feature type="compositionally biased region" description="Polar residues" evidence="5">
    <location>
        <begin position="1022"/>
        <end position="1038"/>
    </location>
</feature>
<evidence type="ECO:0000256" key="6">
    <source>
        <dbReference type="SAM" id="Phobius"/>
    </source>
</evidence>
<feature type="transmembrane region" description="Helical" evidence="6">
    <location>
        <begin position="161"/>
        <end position="182"/>
    </location>
</feature>
<keyword evidence="3 6" id="KW-1133">Transmembrane helix</keyword>
<accession>A0A395NAL5</accession>
<keyword evidence="4 6" id="KW-0472">Membrane</keyword>
<reference evidence="7 8" key="1">
    <citation type="journal article" date="2018" name="PLoS Pathog.">
        <title>Evolution of structural diversity of trichothecenes, a family of toxins produced by plant pathogenic and entomopathogenic fungi.</title>
        <authorList>
            <person name="Proctor R.H."/>
            <person name="McCormick S.P."/>
            <person name="Kim H.S."/>
            <person name="Cardoza R.E."/>
            <person name="Stanley A.M."/>
            <person name="Lindo L."/>
            <person name="Kelly A."/>
            <person name="Brown D.W."/>
            <person name="Lee T."/>
            <person name="Vaughan M.M."/>
            <person name="Alexander N.J."/>
            <person name="Busman M."/>
            <person name="Gutierrez S."/>
        </authorList>
    </citation>
    <scope>NUCLEOTIDE SEQUENCE [LARGE SCALE GENOMIC DNA]</scope>
    <source>
        <strain evidence="7 8">IBT 40837</strain>
    </source>
</reference>
<gene>
    <name evidence="7" type="ORF">TARUN_9113</name>
</gene>
<feature type="region of interest" description="Disordered" evidence="5">
    <location>
        <begin position="1201"/>
        <end position="1255"/>
    </location>
</feature>
<keyword evidence="8" id="KW-1185">Reference proteome</keyword>
<dbReference type="STRING" id="490622.A0A395NAL5"/>
<comment type="subcellular location">
    <subcellularLocation>
        <location evidence="1">Endomembrane system</location>
        <topology evidence="1">Multi-pass membrane protein</topology>
    </subcellularLocation>
</comment>
<feature type="region of interest" description="Disordered" evidence="5">
    <location>
        <begin position="383"/>
        <end position="446"/>
    </location>
</feature>
<protein>
    <recommendedName>
        <fullName evidence="9">Meiotically up-regulated gene 154 protein</fullName>
    </recommendedName>
</protein>
<feature type="region of interest" description="Disordered" evidence="5">
    <location>
        <begin position="564"/>
        <end position="622"/>
    </location>
</feature>
<evidence type="ECO:0000256" key="4">
    <source>
        <dbReference type="ARBA" id="ARBA00023136"/>
    </source>
</evidence>
<feature type="compositionally biased region" description="Basic residues" evidence="5">
    <location>
        <begin position="1239"/>
        <end position="1255"/>
    </location>
</feature>
<evidence type="ECO:0000256" key="3">
    <source>
        <dbReference type="ARBA" id="ARBA00022989"/>
    </source>
</evidence>
<dbReference type="AlphaFoldDB" id="A0A395NAL5"/>
<proteinExistence type="predicted"/>
<feature type="compositionally biased region" description="Basic and acidic residues" evidence="5">
    <location>
        <begin position="1042"/>
        <end position="1056"/>
    </location>
</feature>
<feature type="compositionally biased region" description="Low complexity" evidence="5">
    <location>
        <begin position="830"/>
        <end position="844"/>
    </location>
</feature>
<feature type="region of interest" description="Disordered" evidence="5">
    <location>
        <begin position="735"/>
        <end position="1063"/>
    </location>
</feature>
<feature type="compositionally biased region" description="Basic and acidic residues" evidence="5">
    <location>
        <begin position="1004"/>
        <end position="1020"/>
    </location>
</feature>
<dbReference type="EMBL" id="PXOA01000695">
    <property type="protein sequence ID" value="RFU73148.1"/>
    <property type="molecule type" value="Genomic_DNA"/>
</dbReference>
<evidence type="ECO:0000256" key="2">
    <source>
        <dbReference type="ARBA" id="ARBA00022692"/>
    </source>
</evidence>
<dbReference type="GO" id="GO:0007096">
    <property type="term" value="P:regulation of exit from mitosis"/>
    <property type="evidence" value="ECO:0007669"/>
    <property type="project" value="TreeGrafter"/>
</dbReference>
<feature type="region of interest" description="Disordered" evidence="5">
    <location>
        <begin position="1132"/>
        <end position="1175"/>
    </location>
</feature>
<evidence type="ECO:0008006" key="9">
    <source>
        <dbReference type="Google" id="ProtNLM"/>
    </source>
</evidence>
<dbReference type="PANTHER" id="PTHR28293">
    <property type="entry name" value="NUCLEAR RIM PROTEIN 1"/>
    <property type="match status" value="1"/>
</dbReference>
<feature type="transmembrane region" description="Helical" evidence="6">
    <location>
        <begin position="60"/>
        <end position="84"/>
    </location>
</feature>
<dbReference type="PANTHER" id="PTHR28293:SF1">
    <property type="entry name" value="NUCLEAR RIM PROTEIN 1"/>
    <property type="match status" value="1"/>
</dbReference>
<dbReference type="Pfam" id="PF10332">
    <property type="entry name" value="DUF2418"/>
    <property type="match status" value="1"/>
</dbReference>